<gene>
    <name evidence="13" type="ORF">PhCBS80983_g04421</name>
</gene>
<feature type="compositionally biased region" description="Low complexity" evidence="10">
    <location>
        <begin position="142"/>
        <end position="151"/>
    </location>
</feature>
<proteinExistence type="predicted"/>
<keyword evidence="8 11" id="KW-0472">Membrane</keyword>
<dbReference type="PANTHER" id="PTHR22914:SF16">
    <property type="entry name" value="CHITIN SYNTHASE 3"/>
    <property type="match status" value="1"/>
</dbReference>
<feature type="transmembrane region" description="Helical" evidence="11">
    <location>
        <begin position="1108"/>
        <end position="1130"/>
    </location>
</feature>
<dbReference type="PANTHER" id="PTHR22914">
    <property type="entry name" value="CHITIN SYNTHASE"/>
    <property type="match status" value="1"/>
</dbReference>
<feature type="transmembrane region" description="Helical" evidence="11">
    <location>
        <begin position="1136"/>
        <end position="1155"/>
    </location>
</feature>
<feature type="transmembrane region" description="Helical" evidence="11">
    <location>
        <begin position="552"/>
        <end position="579"/>
    </location>
</feature>
<evidence type="ECO:0000256" key="4">
    <source>
        <dbReference type="ARBA" id="ARBA00022676"/>
    </source>
</evidence>
<dbReference type="GO" id="GO:0004100">
    <property type="term" value="F:chitin synthase activity"/>
    <property type="evidence" value="ECO:0007669"/>
    <property type="project" value="UniProtKB-EC"/>
</dbReference>
<evidence type="ECO:0000313" key="13">
    <source>
        <dbReference type="EMBL" id="TPX56618.1"/>
    </source>
</evidence>
<evidence type="ECO:0000256" key="6">
    <source>
        <dbReference type="ARBA" id="ARBA00022692"/>
    </source>
</evidence>
<dbReference type="GO" id="GO:0030428">
    <property type="term" value="C:cell septum"/>
    <property type="evidence" value="ECO:0007669"/>
    <property type="project" value="TreeGrafter"/>
</dbReference>
<keyword evidence="14" id="KW-1185">Reference proteome</keyword>
<dbReference type="InterPro" id="IPR054295">
    <property type="entry name" value="CHS4-like_dom"/>
</dbReference>
<comment type="caution">
    <text evidence="13">The sequence shown here is derived from an EMBL/GenBank/DDBJ whole genome shotgun (WGS) entry which is preliminary data.</text>
</comment>
<keyword evidence="9" id="KW-0325">Glycoprotein</keyword>
<evidence type="ECO:0000256" key="5">
    <source>
        <dbReference type="ARBA" id="ARBA00022679"/>
    </source>
</evidence>
<dbReference type="EC" id="2.4.1.16" evidence="2"/>
<evidence type="ECO:0000256" key="10">
    <source>
        <dbReference type="SAM" id="MobiDB-lite"/>
    </source>
</evidence>
<dbReference type="CDD" id="cd04190">
    <property type="entry name" value="Chitin_synth_C"/>
    <property type="match status" value="1"/>
</dbReference>
<feature type="domain" description="Chitin synthase 4-like" evidence="12">
    <location>
        <begin position="463"/>
        <end position="538"/>
    </location>
</feature>
<keyword evidence="3" id="KW-1003">Cell membrane</keyword>
<feature type="transmembrane region" description="Helical" evidence="11">
    <location>
        <begin position="1162"/>
        <end position="1186"/>
    </location>
</feature>
<dbReference type="Gene3D" id="3.90.550.10">
    <property type="entry name" value="Spore Coat Polysaccharide Biosynthesis Protein SpsA, Chain A"/>
    <property type="match status" value="1"/>
</dbReference>
<feature type="region of interest" description="Disordered" evidence="10">
    <location>
        <begin position="614"/>
        <end position="648"/>
    </location>
</feature>
<keyword evidence="7 11" id="KW-1133">Transmembrane helix</keyword>
<organism evidence="13 14">
    <name type="scientific">Powellomyces hirtus</name>
    <dbReference type="NCBI Taxonomy" id="109895"/>
    <lineage>
        <taxon>Eukaryota</taxon>
        <taxon>Fungi</taxon>
        <taxon>Fungi incertae sedis</taxon>
        <taxon>Chytridiomycota</taxon>
        <taxon>Chytridiomycota incertae sedis</taxon>
        <taxon>Chytridiomycetes</taxon>
        <taxon>Spizellomycetales</taxon>
        <taxon>Powellomycetaceae</taxon>
        <taxon>Powellomyces</taxon>
    </lineage>
</organism>
<evidence type="ECO:0000313" key="14">
    <source>
        <dbReference type="Proteomes" id="UP000318582"/>
    </source>
</evidence>
<feature type="compositionally biased region" description="Gly residues" evidence="10">
    <location>
        <begin position="77"/>
        <end position="88"/>
    </location>
</feature>
<evidence type="ECO:0000256" key="7">
    <source>
        <dbReference type="ARBA" id="ARBA00022989"/>
    </source>
</evidence>
<evidence type="ECO:0000256" key="8">
    <source>
        <dbReference type="ARBA" id="ARBA00023136"/>
    </source>
</evidence>
<dbReference type="GO" id="GO:0005886">
    <property type="term" value="C:plasma membrane"/>
    <property type="evidence" value="ECO:0007669"/>
    <property type="project" value="UniProtKB-SubCell"/>
</dbReference>
<dbReference type="GO" id="GO:0006031">
    <property type="term" value="P:chitin biosynthetic process"/>
    <property type="evidence" value="ECO:0007669"/>
    <property type="project" value="TreeGrafter"/>
</dbReference>
<dbReference type="SUPFAM" id="SSF53448">
    <property type="entry name" value="Nucleotide-diphospho-sugar transferases"/>
    <property type="match status" value="1"/>
</dbReference>
<name>A0A507E082_9FUNG</name>
<keyword evidence="5" id="KW-0808">Transferase</keyword>
<feature type="region of interest" description="Disordered" evidence="10">
    <location>
        <begin position="135"/>
        <end position="214"/>
    </location>
</feature>
<evidence type="ECO:0000256" key="2">
    <source>
        <dbReference type="ARBA" id="ARBA00012543"/>
    </source>
</evidence>
<dbReference type="InterPro" id="IPR004835">
    <property type="entry name" value="Chitin_synth"/>
</dbReference>
<evidence type="ECO:0000256" key="3">
    <source>
        <dbReference type="ARBA" id="ARBA00022475"/>
    </source>
</evidence>
<feature type="transmembrane region" description="Helical" evidence="11">
    <location>
        <begin position="316"/>
        <end position="337"/>
    </location>
</feature>
<protein>
    <recommendedName>
        <fullName evidence="2">chitin synthase</fullName>
        <ecNumber evidence="2">2.4.1.16</ecNumber>
    </recommendedName>
</protein>
<feature type="compositionally biased region" description="Basic and acidic residues" evidence="10">
    <location>
        <begin position="1244"/>
        <end position="1264"/>
    </location>
</feature>
<feature type="region of interest" description="Disordered" evidence="10">
    <location>
        <begin position="1"/>
        <end position="93"/>
    </location>
</feature>
<dbReference type="Pfam" id="PF03142">
    <property type="entry name" value="Chitin_synth_2"/>
    <property type="match status" value="1"/>
</dbReference>
<dbReference type="STRING" id="109895.A0A507E082"/>
<dbReference type="Pfam" id="PF22997">
    <property type="entry name" value="CHS4"/>
    <property type="match status" value="1"/>
</dbReference>
<feature type="compositionally biased region" description="Basic and acidic residues" evidence="10">
    <location>
        <begin position="1275"/>
        <end position="1287"/>
    </location>
</feature>
<feature type="transmembrane region" description="Helical" evidence="11">
    <location>
        <begin position="278"/>
        <end position="296"/>
    </location>
</feature>
<accession>A0A507E082</accession>
<comment type="subcellular location">
    <subcellularLocation>
        <location evidence="1">Cell membrane</location>
        <topology evidence="1">Multi-pass membrane protein</topology>
    </subcellularLocation>
</comment>
<reference evidence="13 14" key="1">
    <citation type="journal article" date="2019" name="Sci. Rep.">
        <title>Comparative genomics of chytrid fungi reveal insights into the obligate biotrophic and pathogenic lifestyle of Synchytrium endobioticum.</title>
        <authorList>
            <person name="van de Vossenberg B.T.L.H."/>
            <person name="Warris S."/>
            <person name="Nguyen H.D.T."/>
            <person name="van Gent-Pelzer M.P.E."/>
            <person name="Joly D.L."/>
            <person name="van de Geest H.C."/>
            <person name="Bonants P.J.M."/>
            <person name="Smith D.S."/>
            <person name="Levesque C.A."/>
            <person name="van der Lee T.A.J."/>
        </authorList>
    </citation>
    <scope>NUCLEOTIDE SEQUENCE [LARGE SCALE GENOMIC DNA]</scope>
    <source>
        <strain evidence="13 14">CBS 809.83</strain>
    </source>
</reference>
<dbReference type="EMBL" id="QEAQ01000069">
    <property type="protein sequence ID" value="TPX56618.1"/>
    <property type="molecule type" value="Genomic_DNA"/>
</dbReference>
<keyword evidence="6 11" id="KW-0812">Transmembrane</keyword>
<feature type="region of interest" description="Disordered" evidence="10">
    <location>
        <begin position="1244"/>
        <end position="1287"/>
    </location>
</feature>
<evidence type="ECO:0000259" key="12">
    <source>
        <dbReference type="Pfam" id="PF22997"/>
    </source>
</evidence>
<keyword evidence="4" id="KW-0328">Glycosyltransferase</keyword>
<evidence type="ECO:0000256" key="9">
    <source>
        <dbReference type="ARBA" id="ARBA00023180"/>
    </source>
</evidence>
<evidence type="ECO:0000256" key="11">
    <source>
        <dbReference type="SAM" id="Phobius"/>
    </source>
</evidence>
<sequence length="1287" mass="141786">MYRNSAMNITPLRPGGDTKTAAAVEQSLAQARRQPQPLDSSRFSWAPSYRLGNLLRQQEMEDRGRRPSGASEMSAMGGDGAEGSGGHGNRQSMMVGNRASMMGAAGNRASTMGGGRLMQRSGFAMQRSYDNLAQFAAGGGNTSNTTSNNNNDQHRRPSKSLPKPPGLEHFQRRPSNLAQSPITASPTINTSASGMQRKKSIKVDTPSSRRGARAGQITVETEFADTIHAPNIVTPTIERGTLRRKPSNMVRAARAPDAGENGGARTPAMAILSSKTKYNIWGIFAQIVTCCIPALCLRRVGHMAERAVQQAWREKLALCIIIVSMCAALGFLTYGFVATVCKTDNIIGIDDFTAYTPATVPHQLAINGIVYNMSTLQAIHDGLPQFQAQLEAAAEVKEATGMDVSAYFRHPATPPAECVGLFKFPYTPTCGTGVFPDSLDHCHDPATLPSIVASNPTIRVGPVIYEWPDVNVVDSTLMVLKDRVLDLKLYLQQPTKMFGDWTDQAIRTHLGTDASKAFSGSPARLQMSRCLVSLYGVGRIEEKTLGCIASDIILYVSLIMILSVVIIRFSLAITFDWFVAWQLGKLETQHAENTRAANRKMMLDQGIVPFPMKGRLDGGNSARNSARGSVDRSAMIAPAPMSKSGSQDPLARVAASEIQTPTKSSSITTLQHVSNLQVPSGTQSPTTTHNHPLTDEQRRISEIKSKMAAWSKGDEAVGDNTAAVTAEPNSMYSSPYGLEVYTLMMVAAYSEGAEGLRNTMESLASTIYSDDHKLIFIVADGLITGSGNEKSTPDIILDMLEMDQNWPLPPAPMSYVAISEGAKRHNMAQVYVAWYRHADRCVPTILIVKCGTPEEATQPKPGNRGKRDSQIILMSFLQKVTFDDPMTPLDYDLFQKMHYLMGVTPDVFEIVLMVDADTKVAPDSVARMVASMVSDPDIMGLCGETRIANKSETWVSRIQVFEYYLSHHLAKAFESVFGGVTCLPGCFCMYRIKAPKGDGFWVPILCNPDIVSTYSENHVDTLHKKNLLLLGEDRFLTTLMLGTFPHRKQIFVPRAYCKTVVPAEFKVLLSQRRRWINSTIHNLMELVLVRELCGVFCFSMQFVIMLELVGTVVLPAAICFTFLLIIMTFVGPEVPYIPLSLLGAILGLPAILILLTTRRRIYIYWMCIYLLALPIWNFVLPVYAFWHFDDFSWGQTRKVAGEAVDKTGHGGAGQGEVDGGNEVPRRKWVDWETERRKAMVLEFENERQMEMEQDRLDAKNREEADTPAAVDAEMEEIKAPPPPEKHS</sequence>
<dbReference type="InterPro" id="IPR029044">
    <property type="entry name" value="Nucleotide-diphossugar_trans"/>
</dbReference>
<feature type="compositionally biased region" description="Polar residues" evidence="10">
    <location>
        <begin position="173"/>
        <end position="194"/>
    </location>
</feature>
<dbReference type="Proteomes" id="UP000318582">
    <property type="component" value="Unassembled WGS sequence"/>
</dbReference>
<evidence type="ECO:0000256" key="1">
    <source>
        <dbReference type="ARBA" id="ARBA00004651"/>
    </source>
</evidence>